<reference evidence="1 2" key="1">
    <citation type="submission" date="2020-10" db="EMBL/GenBank/DDBJ databases">
        <title>Plant Genome Project.</title>
        <authorList>
            <person name="Zhang R.-G."/>
        </authorList>
    </citation>
    <scope>NUCLEOTIDE SEQUENCE [LARGE SCALE GENOMIC DNA]</scope>
    <source>
        <strain evidence="1">FAFU-HL-1</strain>
        <tissue evidence="1">Leaf</tissue>
    </source>
</reference>
<evidence type="ECO:0000313" key="1">
    <source>
        <dbReference type="EMBL" id="KAF9676663.1"/>
    </source>
</evidence>
<proteinExistence type="predicted"/>
<organism evidence="1 2">
    <name type="scientific">Salix dunnii</name>
    <dbReference type="NCBI Taxonomy" id="1413687"/>
    <lineage>
        <taxon>Eukaryota</taxon>
        <taxon>Viridiplantae</taxon>
        <taxon>Streptophyta</taxon>
        <taxon>Embryophyta</taxon>
        <taxon>Tracheophyta</taxon>
        <taxon>Spermatophyta</taxon>
        <taxon>Magnoliopsida</taxon>
        <taxon>eudicotyledons</taxon>
        <taxon>Gunneridae</taxon>
        <taxon>Pentapetalae</taxon>
        <taxon>rosids</taxon>
        <taxon>fabids</taxon>
        <taxon>Malpighiales</taxon>
        <taxon>Salicaceae</taxon>
        <taxon>Saliceae</taxon>
        <taxon>Salix</taxon>
    </lineage>
</organism>
<protein>
    <submittedName>
        <fullName evidence="1">Uncharacterized protein</fullName>
    </submittedName>
</protein>
<dbReference type="EMBL" id="JADGMS010000008">
    <property type="protein sequence ID" value="KAF9676663.1"/>
    <property type="molecule type" value="Genomic_DNA"/>
</dbReference>
<name>A0A835JUC1_9ROSI</name>
<comment type="caution">
    <text evidence="1">The sequence shown here is derived from an EMBL/GenBank/DDBJ whole genome shotgun (WGS) entry which is preliminary data.</text>
</comment>
<dbReference type="Proteomes" id="UP000657918">
    <property type="component" value="Chromosome 8"/>
</dbReference>
<sequence length="81" mass="9033">MLLSAAAEQVAEMGFKGEGRLLVILSTLEANGDSGSHFSEAIEHDTKQTTRHINLYLMSKQRVQFHSTIKHGESSRHIPEE</sequence>
<dbReference type="AlphaFoldDB" id="A0A835JUC1"/>
<keyword evidence="2" id="KW-1185">Reference proteome</keyword>
<accession>A0A835JUC1</accession>
<evidence type="ECO:0000313" key="2">
    <source>
        <dbReference type="Proteomes" id="UP000657918"/>
    </source>
</evidence>
<gene>
    <name evidence="1" type="ORF">SADUNF_Sadunf08G0026500</name>
</gene>